<sequence>MNTLPMPEFSAERALIVPFAAADDDACRQALAGLALPALQAVLTEWSTPGPVRGDAYSRNAPHEHALAAALGWDARPDGLLPLAAWHAGVIDRPCAWLHLCHWTVGMEQVSLQAMDPASVPPDQSRALLAALAPLAAEDGLTLVWEQPTRWRAEGEPLRHLPWPSLDRVAQRRLDGWLPDGAAHPAARPLLRLLNEAQMLFYTHPVHDERAAQGLPAINGLWIDGCGTLQPHEAPQGTPPQLTDALRRPALHGDWAAWRDAWQTLDREAIAPRLRHPRPGPITLCGESHWQTWAPPSTPTHATLLAGRWRQTLRRLWRPARPANVATVLQSL</sequence>
<gene>
    <name evidence="1" type="ORF">DFR43_1178</name>
</gene>
<dbReference type="AlphaFoldDB" id="A0A4R6U261"/>
<keyword evidence="2" id="KW-1185">Reference proteome</keyword>
<proteinExistence type="predicted"/>
<dbReference type="OrthoDB" id="5295974at2"/>
<protein>
    <recommendedName>
        <fullName evidence="3">Phosphoglycerate mutase</fullName>
    </recommendedName>
</protein>
<dbReference type="EMBL" id="SNYL01000017">
    <property type="protein sequence ID" value="TDQ40508.1"/>
    <property type="molecule type" value="Genomic_DNA"/>
</dbReference>
<accession>A0A4R6U261</accession>
<evidence type="ECO:0000313" key="2">
    <source>
        <dbReference type="Proteomes" id="UP000295510"/>
    </source>
</evidence>
<comment type="caution">
    <text evidence="1">The sequence shown here is derived from an EMBL/GenBank/DDBJ whole genome shotgun (WGS) entry which is preliminary data.</text>
</comment>
<dbReference type="RefSeq" id="WP_133598934.1">
    <property type="nucleotide sequence ID" value="NZ_SNYL01000017.1"/>
</dbReference>
<name>A0A4R6U261_9BURK</name>
<evidence type="ECO:0000313" key="1">
    <source>
        <dbReference type="EMBL" id="TDQ40508.1"/>
    </source>
</evidence>
<organism evidence="1 2">
    <name type="scientific">Tepidicella xavieri</name>
    <dbReference type="NCBI Taxonomy" id="360241"/>
    <lineage>
        <taxon>Bacteria</taxon>
        <taxon>Pseudomonadati</taxon>
        <taxon>Pseudomonadota</taxon>
        <taxon>Betaproteobacteria</taxon>
        <taxon>Burkholderiales</taxon>
        <taxon>Tepidicella</taxon>
    </lineage>
</organism>
<dbReference type="Proteomes" id="UP000295510">
    <property type="component" value="Unassembled WGS sequence"/>
</dbReference>
<reference evidence="1 2" key="1">
    <citation type="submission" date="2019-03" db="EMBL/GenBank/DDBJ databases">
        <title>Genomic Encyclopedia of Type Strains, Phase IV (KMG-IV): sequencing the most valuable type-strain genomes for metagenomic binning, comparative biology and taxonomic classification.</title>
        <authorList>
            <person name="Goeker M."/>
        </authorList>
    </citation>
    <scope>NUCLEOTIDE SEQUENCE [LARGE SCALE GENOMIC DNA]</scope>
    <source>
        <strain evidence="1 2">DSM 19605</strain>
    </source>
</reference>
<evidence type="ECO:0008006" key="3">
    <source>
        <dbReference type="Google" id="ProtNLM"/>
    </source>
</evidence>